<evidence type="ECO:0000256" key="7">
    <source>
        <dbReference type="ARBA" id="ARBA00023077"/>
    </source>
</evidence>
<evidence type="ECO:0008006" key="16">
    <source>
        <dbReference type="Google" id="ProtNLM"/>
    </source>
</evidence>
<keyword evidence="15" id="KW-1185">Reference proteome</keyword>
<keyword evidence="7 11" id="KW-0798">TonB box</keyword>
<keyword evidence="9 10" id="KW-0998">Cell outer membrane</keyword>
<organism evidence="14 15">
    <name type="scientific">Malaciobacter mytili LMG 24559</name>
    <dbReference type="NCBI Taxonomy" id="1032238"/>
    <lineage>
        <taxon>Bacteria</taxon>
        <taxon>Pseudomonadati</taxon>
        <taxon>Campylobacterota</taxon>
        <taxon>Epsilonproteobacteria</taxon>
        <taxon>Campylobacterales</taxon>
        <taxon>Arcobacteraceae</taxon>
        <taxon>Malaciobacter</taxon>
    </lineage>
</organism>
<gene>
    <name evidence="14" type="ORF">CP985_01535</name>
</gene>
<sequence>MYRVFSKVLILNLIMITMLFSMEKLDDVVITSKSNKEVIDVSSSVSIITQEDIKKIKADSLADILSEVVGLNFSVNNSSIYGRKNISIRGLESRNSLILIDGKRVSLTDAQIGHSDFQYNWIPLEAIEKIEIIRGPMSSLYGSNALGGVINIITKQPNETIVSTIDIEGGTLNKNNQGNEKKFSFTSVGKVNDNFSYSIFAEDKNKNITEYENSVLHEGKEVKNLIVNTWFNIDDSQEINLSAILSNELRETIDYPTYYNIKKRNYAISYNKYFEKFAIKLKYYETKSNSHTNQFKYSHILKDKIANAEISIDAIKNNRIIFGGEFRKESYNKSYDQSYKKSANFNDSINYNSLFVQDEIDITNSLILTLGARYDKHENFGSQISPKAYMVYKIDEYSRLKGGYGHGFSAPTVTQTSSSYMFRNYYAGHGFNGNKDLKPESLDSYEISYEFENRSDFFKTTLFYNKIKNLIDTKLIGAETNILCKNFPIFIPCPFSKMKIQKYDNISNATTKGLELEYKKTNLLKDLNFNLNYTYLKTEDKQTNKELKLKPEHTINTRIVYLLPYDLQTTFRYKYIGNQKDHNNKSLKAYSTFALQLSKKFTDSLSVKTGIENLTNKKLNDLYDYQLRGRFYYVGLNYTF</sequence>
<dbReference type="PANTHER" id="PTHR30069">
    <property type="entry name" value="TONB-DEPENDENT OUTER MEMBRANE RECEPTOR"/>
    <property type="match status" value="1"/>
</dbReference>
<dbReference type="EMBL" id="NXID01000003">
    <property type="protein sequence ID" value="RXK16865.1"/>
    <property type="molecule type" value="Genomic_DNA"/>
</dbReference>
<dbReference type="Pfam" id="PF00593">
    <property type="entry name" value="TonB_dep_Rec_b-barrel"/>
    <property type="match status" value="1"/>
</dbReference>
<evidence type="ECO:0000256" key="8">
    <source>
        <dbReference type="ARBA" id="ARBA00023136"/>
    </source>
</evidence>
<evidence type="ECO:0000256" key="6">
    <source>
        <dbReference type="ARBA" id="ARBA00023065"/>
    </source>
</evidence>
<dbReference type="InterPro" id="IPR037066">
    <property type="entry name" value="Plug_dom_sf"/>
</dbReference>
<dbReference type="AlphaFoldDB" id="A0AAX2AJM0"/>
<evidence type="ECO:0000256" key="1">
    <source>
        <dbReference type="ARBA" id="ARBA00004571"/>
    </source>
</evidence>
<dbReference type="Proteomes" id="UP000290092">
    <property type="component" value="Unassembled WGS sequence"/>
</dbReference>
<proteinExistence type="inferred from homology"/>
<keyword evidence="8 10" id="KW-0472">Membrane</keyword>
<accession>A0AAX2AJM0</accession>
<dbReference type="CDD" id="cd01347">
    <property type="entry name" value="ligand_gated_channel"/>
    <property type="match status" value="1"/>
</dbReference>
<evidence type="ECO:0000259" key="13">
    <source>
        <dbReference type="Pfam" id="PF07715"/>
    </source>
</evidence>
<comment type="similarity">
    <text evidence="10 11">Belongs to the TonB-dependent receptor family.</text>
</comment>
<evidence type="ECO:0000256" key="10">
    <source>
        <dbReference type="PROSITE-ProRule" id="PRU01360"/>
    </source>
</evidence>
<evidence type="ECO:0000256" key="9">
    <source>
        <dbReference type="ARBA" id="ARBA00023237"/>
    </source>
</evidence>
<comment type="caution">
    <text evidence="14">The sequence shown here is derived from an EMBL/GenBank/DDBJ whole genome shotgun (WGS) entry which is preliminary data.</text>
</comment>
<comment type="subcellular location">
    <subcellularLocation>
        <location evidence="1 10">Cell outer membrane</location>
        <topology evidence="1 10">Multi-pass membrane protein</topology>
    </subcellularLocation>
</comment>
<dbReference type="InterPro" id="IPR036942">
    <property type="entry name" value="Beta-barrel_TonB_sf"/>
</dbReference>
<name>A0AAX2AJM0_9BACT</name>
<reference evidence="14 15" key="1">
    <citation type="submission" date="2017-09" db="EMBL/GenBank/DDBJ databases">
        <title>Genomics of the genus Arcobacter.</title>
        <authorList>
            <person name="Perez-Cataluna A."/>
            <person name="Figueras M.J."/>
            <person name="Salas-Masso N."/>
        </authorList>
    </citation>
    <scope>NUCLEOTIDE SEQUENCE [LARGE SCALE GENOMIC DNA]</scope>
    <source>
        <strain evidence="14 15">CECT 7386</strain>
    </source>
</reference>
<dbReference type="PANTHER" id="PTHR30069:SF53">
    <property type="entry name" value="COLICIN I RECEPTOR-RELATED"/>
    <property type="match status" value="1"/>
</dbReference>
<dbReference type="GO" id="GO:0044718">
    <property type="term" value="P:siderophore transmembrane transport"/>
    <property type="evidence" value="ECO:0007669"/>
    <property type="project" value="TreeGrafter"/>
</dbReference>
<evidence type="ECO:0000259" key="12">
    <source>
        <dbReference type="Pfam" id="PF00593"/>
    </source>
</evidence>
<evidence type="ECO:0000256" key="3">
    <source>
        <dbReference type="ARBA" id="ARBA00022452"/>
    </source>
</evidence>
<evidence type="ECO:0000256" key="5">
    <source>
        <dbReference type="ARBA" id="ARBA00022729"/>
    </source>
</evidence>
<dbReference type="Pfam" id="PF07715">
    <property type="entry name" value="Plug"/>
    <property type="match status" value="1"/>
</dbReference>
<dbReference type="InterPro" id="IPR000531">
    <property type="entry name" value="Beta-barrel_TonB"/>
</dbReference>
<evidence type="ECO:0000256" key="4">
    <source>
        <dbReference type="ARBA" id="ARBA00022692"/>
    </source>
</evidence>
<dbReference type="Gene3D" id="2.170.130.10">
    <property type="entry name" value="TonB-dependent receptor, plug domain"/>
    <property type="match status" value="1"/>
</dbReference>
<dbReference type="KEGG" id="amyt:AMYT_1177"/>
<dbReference type="PROSITE" id="PS52016">
    <property type="entry name" value="TONB_DEPENDENT_REC_3"/>
    <property type="match status" value="1"/>
</dbReference>
<dbReference type="InterPro" id="IPR039426">
    <property type="entry name" value="TonB-dep_rcpt-like"/>
</dbReference>
<feature type="domain" description="TonB-dependent receptor-like beta-barrel" evidence="12">
    <location>
        <begin position="236"/>
        <end position="614"/>
    </location>
</feature>
<evidence type="ECO:0000313" key="14">
    <source>
        <dbReference type="EMBL" id="RXK16865.1"/>
    </source>
</evidence>
<keyword evidence="5" id="KW-0732">Signal</keyword>
<dbReference type="RefSeq" id="WP_114841625.1">
    <property type="nucleotide sequence ID" value="NZ_CP031219.1"/>
</dbReference>
<evidence type="ECO:0000256" key="2">
    <source>
        <dbReference type="ARBA" id="ARBA00022448"/>
    </source>
</evidence>
<dbReference type="GO" id="GO:0009279">
    <property type="term" value="C:cell outer membrane"/>
    <property type="evidence" value="ECO:0007669"/>
    <property type="project" value="UniProtKB-SubCell"/>
</dbReference>
<protein>
    <recommendedName>
        <fullName evidence="16">TonB-dependent receptor</fullName>
    </recommendedName>
</protein>
<keyword evidence="3 10" id="KW-1134">Transmembrane beta strand</keyword>
<keyword evidence="2 10" id="KW-0813">Transport</keyword>
<evidence type="ECO:0000313" key="15">
    <source>
        <dbReference type="Proteomes" id="UP000290092"/>
    </source>
</evidence>
<feature type="domain" description="TonB-dependent receptor plug" evidence="13">
    <location>
        <begin position="39"/>
        <end position="149"/>
    </location>
</feature>
<dbReference type="SUPFAM" id="SSF56935">
    <property type="entry name" value="Porins"/>
    <property type="match status" value="1"/>
</dbReference>
<keyword evidence="6" id="KW-0406">Ion transport</keyword>
<evidence type="ECO:0000256" key="11">
    <source>
        <dbReference type="RuleBase" id="RU003357"/>
    </source>
</evidence>
<dbReference type="InterPro" id="IPR012910">
    <property type="entry name" value="Plug_dom"/>
</dbReference>
<dbReference type="GO" id="GO:0015344">
    <property type="term" value="F:siderophore uptake transmembrane transporter activity"/>
    <property type="evidence" value="ECO:0007669"/>
    <property type="project" value="TreeGrafter"/>
</dbReference>
<keyword evidence="4 10" id="KW-0812">Transmembrane</keyword>
<dbReference type="Gene3D" id="2.40.170.20">
    <property type="entry name" value="TonB-dependent receptor, beta-barrel domain"/>
    <property type="match status" value="1"/>
</dbReference>